<reference evidence="1" key="1">
    <citation type="submission" date="2020-08" db="EMBL/GenBank/DDBJ databases">
        <title>Multicomponent nature underlies the extraordinary mechanical properties of spider dragline silk.</title>
        <authorList>
            <person name="Kono N."/>
            <person name="Nakamura H."/>
            <person name="Mori M."/>
            <person name="Yoshida Y."/>
            <person name="Ohtoshi R."/>
            <person name="Malay A.D."/>
            <person name="Moran D.A.P."/>
            <person name="Tomita M."/>
            <person name="Numata K."/>
            <person name="Arakawa K."/>
        </authorList>
    </citation>
    <scope>NUCLEOTIDE SEQUENCE</scope>
</reference>
<proteinExistence type="predicted"/>
<dbReference type="EMBL" id="BMAV01014623">
    <property type="protein sequence ID" value="GFY63132.1"/>
    <property type="molecule type" value="Genomic_DNA"/>
</dbReference>
<evidence type="ECO:0000313" key="1">
    <source>
        <dbReference type="EMBL" id="GFY63132.1"/>
    </source>
</evidence>
<gene>
    <name evidence="1" type="ORF">TNIN_159111</name>
</gene>
<evidence type="ECO:0000313" key="2">
    <source>
        <dbReference type="Proteomes" id="UP000886998"/>
    </source>
</evidence>
<evidence type="ECO:0008006" key="3">
    <source>
        <dbReference type="Google" id="ProtNLM"/>
    </source>
</evidence>
<name>A0A8X6Y0N2_9ARAC</name>
<protein>
    <recommendedName>
        <fullName evidence="3">Amino acid transporter</fullName>
    </recommendedName>
</protein>
<comment type="caution">
    <text evidence="1">The sequence shown here is derived from an EMBL/GenBank/DDBJ whole genome shotgun (WGS) entry which is preliminary data.</text>
</comment>
<accession>A0A8X6Y0N2</accession>
<sequence>MNFFQALIISDCLKVDDSLADERDRVRTSINVLGDAFGAGIIHHLYRGELEQTNINRISIEIRECYADSRQRSSPSSAQYSFLNMAKHKKMSNFNRMTIVAVDEDSNNKTQM</sequence>
<dbReference type="OrthoDB" id="5877963at2759"/>
<keyword evidence="2" id="KW-1185">Reference proteome</keyword>
<dbReference type="AlphaFoldDB" id="A0A8X6Y0N2"/>
<organism evidence="1 2">
    <name type="scientific">Trichonephila inaurata madagascariensis</name>
    <dbReference type="NCBI Taxonomy" id="2747483"/>
    <lineage>
        <taxon>Eukaryota</taxon>
        <taxon>Metazoa</taxon>
        <taxon>Ecdysozoa</taxon>
        <taxon>Arthropoda</taxon>
        <taxon>Chelicerata</taxon>
        <taxon>Arachnida</taxon>
        <taxon>Araneae</taxon>
        <taxon>Araneomorphae</taxon>
        <taxon>Entelegynae</taxon>
        <taxon>Araneoidea</taxon>
        <taxon>Nephilidae</taxon>
        <taxon>Trichonephila</taxon>
        <taxon>Trichonephila inaurata</taxon>
    </lineage>
</organism>
<dbReference type="Proteomes" id="UP000886998">
    <property type="component" value="Unassembled WGS sequence"/>
</dbReference>